<proteinExistence type="inferred from homology"/>
<evidence type="ECO:0000256" key="2">
    <source>
        <dbReference type="ARBA" id="ARBA00008954"/>
    </source>
</evidence>
<dbReference type="PANTHER" id="PTHR43094:SF1">
    <property type="entry name" value="AMINOTRANSFERASE CLASS-III"/>
    <property type="match status" value="1"/>
</dbReference>
<dbReference type="PROSITE" id="PS00600">
    <property type="entry name" value="AA_TRANSFER_CLASS_3"/>
    <property type="match status" value="1"/>
</dbReference>
<organism evidence="5 6">
    <name type="scientific">Actinoplanes octamycinicus</name>
    <dbReference type="NCBI Taxonomy" id="135948"/>
    <lineage>
        <taxon>Bacteria</taxon>
        <taxon>Bacillati</taxon>
        <taxon>Actinomycetota</taxon>
        <taxon>Actinomycetes</taxon>
        <taxon>Micromonosporales</taxon>
        <taxon>Micromonosporaceae</taxon>
        <taxon>Actinoplanes</taxon>
    </lineage>
</organism>
<dbReference type="Gene3D" id="3.90.1150.10">
    <property type="entry name" value="Aspartate Aminotransferase, domain 1"/>
    <property type="match status" value="1"/>
</dbReference>
<dbReference type="Gene3D" id="3.40.640.10">
    <property type="entry name" value="Type I PLP-dependent aspartate aminotransferase-like (Major domain)"/>
    <property type="match status" value="1"/>
</dbReference>
<name>A0A7W7M8B0_9ACTN</name>
<dbReference type="SUPFAM" id="SSF53383">
    <property type="entry name" value="PLP-dependent transferases"/>
    <property type="match status" value="1"/>
</dbReference>
<dbReference type="FunFam" id="3.40.640.10:FF:000004">
    <property type="entry name" value="Acetylornithine aminotransferase"/>
    <property type="match status" value="1"/>
</dbReference>
<keyword evidence="5" id="KW-0032">Aminotransferase</keyword>
<dbReference type="EC" id="2.6.1.55" evidence="5"/>
<gene>
    <name evidence="5" type="ORF">BJY16_004114</name>
</gene>
<accession>A0A7W7M8B0</accession>
<dbReference type="NCBIfam" id="NF004718">
    <property type="entry name" value="PRK06062.1"/>
    <property type="match status" value="1"/>
</dbReference>
<evidence type="ECO:0000256" key="1">
    <source>
        <dbReference type="ARBA" id="ARBA00001933"/>
    </source>
</evidence>
<protein>
    <submittedName>
        <fullName evidence="5">Taurine--2-oxoglutarate transaminase</fullName>
        <ecNumber evidence="5">2.6.1.55</ecNumber>
    </submittedName>
</protein>
<comment type="similarity">
    <text evidence="2 4">Belongs to the class-III pyridoxal-phosphate-dependent aminotransferase family.</text>
</comment>
<dbReference type="CDD" id="cd00610">
    <property type="entry name" value="OAT_like"/>
    <property type="match status" value="1"/>
</dbReference>
<dbReference type="InterPro" id="IPR049704">
    <property type="entry name" value="Aminotrans_3_PPA_site"/>
</dbReference>
<evidence type="ECO:0000256" key="4">
    <source>
        <dbReference type="RuleBase" id="RU003560"/>
    </source>
</evidence>
<dbReference type="RefSeq" id="WP_185041229.1">
    <property type="nucleotide sequence ID" value="NZ_BAABFG010000005.1"/>
</dbReference>
<dbReference type="GO" id="GO:0030170">
    <property type="term" value="F:pyridoxal phosphate binding"/>
    <property type="evidence" value="ECO:0007669"/>
    <property type="project" value="InterPro"/>
</dbReference>
<sequence>MSEAQVRADDRAHVFHSWSAQGLINPMPVEKAQGSHFWDYEGRKYLDFSSQLVNINIGHQHPRLVAAIQEQAAKLCTIQPAFANDKRGEAARMIAEVAPGPLNKVFFTNGGAEANENAIRMARLHTGRHKVLSTYRSYHGSTATAITATGDPRRWPNEPVAVGVVHFWGPYPYRSPFYASNEAEESERALRHLRDTIVFEGPGTIAAILIETVVGTNGILVPPPGYLAGVRAICDEFGIVFIADEVMAGFGRCGEWFAIDKWGVTPDLITFAKGVNSGYLPLGGVIISDEIAETFRERPFPGGLTYSGHPLACASAVASMQIFKEEGIIEHARMLGEDVIGPGLEQIKQRHPSVGDVRGLGVFWAVELVRDDRKTPLVPFNAAGAAAGPMTEVAAACKERGLWPFTHFNRVHVVPPCTTSVEEVREGLTILDEALTVADGFYTS</sequence>
<dbReference type="GO" id="GO:0005829">
    <property type="term" value="C:cytosol"/>
    <property type="evidence" value="ECO:0007669"/>
    <property type="project" value="TreeGrafter"/>
</dbReference>
<dbReference type="GO" id="GO:0050322">
    <property type="term" value="F:taurine-2-oxoglutarate transaminase activity"/>
    <property type="evidence" value="ECO:0007669"/>
    <property type="project" value="UniProtKB-EC"/>
</dbReference>
<dbReference type="AlphaFoldDB" id="A0A7W7M8B0"/>
<dbReference type="InterPro" id="IPR005814">
    <property type="entry name" value="Aminotrans_3"/>
</dbReference>
<dbReference type="InterPro" id="IPR015424">
    <property type="entry name" value="PyrdxlP-dep_Trfase"/>
</dbReference>
<dbReference type="Proteomes" id="UP000546162">
    <property type="component" value="Unassembled WGS sequence"/>
</dbReference>
<dbReference type="PANTHER" id="PTHR43094">
    <property type="entry name" value="AMINOTRANSFERASE"/>
    <property type="match status" value="1"/>
</dbReference>
<reference evidence="5 6" key="1">
    <citation type="submission" date="2020-08" db="EMBL/GenBank/DDBJ databases">
        <title>Sequencing the genomes of 1000 actinobacteria strains.</title>
        <authorList>
            <person name="Klenk H.-P."/>
        </authorList>
    </citation>
    <scope>NUCLEOTIDE SEQUENCE [LARGE SCALE GENOMIC DNA]</scope>
    <source>
        <strain evidence="5 6">DSM 45809</strain>
    </source>
</reference>
<dbReference type="Pfam" id="PF00202">
    <property type="entry name" value="Aminotran_3"/>
    <property type="match status" value="1"/>
</dbReference>
<dbReference type="EMBL" id="JACHNB010000001">
    <property type="protein sequence ID" value="MBB4740655.1"/>
    <property type="molecule type" value="Genomic_DNA"/>
</dbReference>
<keyword evidence="5" id="KW-0808">Transferase</keyword>
<evidence type="ECO:0000256" key="3">
    <source>
        <dbReference type="ARBA" id="ARBA00022898"/>
    </source>
</evidence>
<evidence type="ECO:0000313" key="6">
    <source>
        <dbReference type="Proteomes" id="UP000546162"/>
    </source>
</evidence>
<evidence type="ECO:0000313" key="5">
    <source>
        <dbReference type="EMBL" id="MBB4740655.1"/>
    </source>
</evidence>
<keyword evidence="3 4" id="KW-0663">Pyridoxal phosphate</keyword>
<dbReference type="InterPro" id="IPR015422">
    <property type="entry name" value="PyrdxlP-dep_Trfase_small"/>
</dbReference>
<dbReference type="InterPro" id="IPR015421">
    <property type="entry name" value="PyrdxlP-dep_Trfase_major"/>
</dbReference>
<comment type="caution">
    <text evidence="5">The sequence shown here is derived from an EMBL/GenBank/DDBJ whole genome shotgun (WGS) entry which is preliminary data.</text>
</comment>
<comment type="cofactor">
    <cofactor evidence="1">
        <name>pyridoxal 5'-phosphate</name>
        <dbReference type="ChEBI" id="CHEBI:597326"/>
    </cofactor>
</comment>
<keyword evidence="6" id="KW-1185">Reference proteome</keyword>